<feature type="active site" description="Proton acceptor" evidence="3">
    <location>
        <position position="101"/>
    </location>
</feature>
<dbReference type="InterPro" id="IPR029001">
    <property type="entry name" value="ITPase-like_fam"/>
</dbReference>
<dbReference type="CDD" id="cd00555">
    <property type="entry name" value="Maf"/>
    <property type="match status" value="1"/>
</dbReference>
<comment type="caution">
    <text evidence="3">Lacks conserved residue(s) required for the propagation of feature annotation.</text>
</comment>
<comment type="similarity">
    <text evidence="3">Belongs to the Maf family.</text>
</comment>
<dbReference type="SUPFAM" id="SSF52972">
    <property type="entry name" value="ITPase-like"/>
    <property type="match status" value="1"/>
</dbReference>
<keyword evidence="3" id="KW-0963">Cytoplasm</keyword>
<feature type="region of interest" description="Disordered" evidence="4">
    <location>
        <begin position="1"/>
        <end position="24"/>
    </location>
</feature>
<accession>A0A1R4GUC8</accession>
<comment type="catalytic activity">
    <reaction evidence="3">
        <text>a ribonucleoside 5'-triphosphate + H2O = a ribonucleoside 5'-phosphate + diphosphate + H(+)</text>
        <dbReference type="Rhea" id="RHEA:23996"/>
        <dbReference type="ChEBI" id="CHEBI:15377"/>
        <dbReference type="ChEBI" id="CHEBI:15378"/>
        <dbReference type="ChEBI" id="CHEBI:33019"/>
        <dbReference type="ChEBI" id="CHEBI:58043"/>
        <dbReference type="ChEBI" id="CHEBI:61557"/>
        <dbReference type="EC" id="3.6.1.9"/>
    </reaction>
</comment>
<dbReference type="Pfam" id="PF02545">
    <property type="entry name" value="Maf"/>
    <property type="match status" value="1"/>
</dbReference>
<gene>
    <name evidence="5" type="ORF">FM101_13845</name>
</gene>
<dbReference type="AlphaFoldDB" id="A0A1R4GUC8"/>
<dbReference type="PANTHER" id="PTHR43213:SF5">
    <property type="entry name" value="BIFUNCTIONAL DTTP_UTP PYROPHOSPHATASE_METHYLTRANSFERASE PROTEIN-RELATED"/>
    <property type="match status" value="1"/>
</dbReference>
<reference evidence="5 6" key="1">
    <citation type="submission" date="2017-02" db="EMBL/GenBank/DDBJ databases">
        <authorList>
            <person name="Peterson S.W."/>
        </authorList>
    </citation>
    <scope>NUCLEOTIDE SEQUENCE [LARGE SCALE GENOMIC DNA]</scope>
    <source>
        <strain evidence="5 6">B Ar 00.02</strain>
    </source>
</reference>
<evidence type="ECO:0000256" key="4">
    <source>
        <dbReference type="SAM" id="MobiDB-lite"/>
    </source>
</evidence>
<organism evidence="5 6">
    <name type="scientific">Arthrobacter rhombi</name>
    <dbReference type="NCBI Taxonomy" id="71253"/>
    <lineage>
        <taxon>Bacteria</taxon>
        <taxon>Bacillati</taxon>
        <taxon>Actinomycetota</taxon>
        <taxon>Actinomycetes</taxon>
        <taxon>Micrococcales</taxon>
        <taxon>Micrococcaceae</taxon>
        <taxon>Arthrobacter</taxon>
    </lineage>
</organism>
<keyword evidence="3" id="KW-0546">Nucleotide metabolism</keyword>
<evidence type="ECO:0000256" key="1">
    <source>
        <dbReference type="ARBA" id="ARBA00001968"/>
    </source>
</evidence>
<keyword evidence="2 3" id="KW-0378">Hydrolase</keyword>
<evidence type="ECO:0000313" key="5">
    <source>
        <dbReference type="EMBL" id="SJM71798.1"/>
    </source>
</evidence>
<dbReference type="GO" id="GO:0009117">
    <property type="term" value="P:nucleotide metabolic process"/>
    <property type="evidence" value="ECO:0007669"/>
    <property type="project" value="UniProtKB-KW"/>
</dbReference>
<keyword evidence="6" id="KW-1185">Reference proteome</keyword>
<dbReference type="PANTHER" id="PTHR43213">
    <property type="entry name" value="BIFUNCTIONAL DTTP/UTP PYROPHOSPHATASE/METHYLTRANSFERASE PROTEIN-RELATED"/>
    <property type="match status" value="1"/>
</dbReference>
<dbReference type="EC" id="3.6.1.9" evidence="3"/>
<sequence>MDPSSPRTANADPADPGAEEEPPLLVLASRSPGRARILTDAGIDFEAIVSDVDEDAAVAEAAERLGGSLDAPSMALLLARTKAESVAALEAADGAVVLGCDSVFELDGVSYGKPPAAEVAIERWKAMRGKTGVLHTGHWLVDNRSTEEDDGGTGATLGTVASASVSFDEVTDEEIEAYVATGEPLPCAGAFTIDGRGAAFITGIDGDPHTVVGLSVNTLRHLLVSAELSITDLWG</sequence>
<dbReference type="GO" id="GO:0005737">
    <property type="term" value="C:cytoplasm"/>
    <property type="evidence" value="ECO:0007669"/>
    <property type="project" value="UniProtKB-SubCell"/>
</dbReference>
<dbReference type="GO" id="GO:0047429">
    <property type="term" value="F:nucleoside triphosphate diphosphatase activity"/>
    <property type="evidence" value="ECO:0007669"/>
    <property type="project" value="UniProtKB-EC"/>
</dbReference>
<comment type="function">
    <text evidence="3">Nucleoside triphosphate pyrophosphatase. May have a dual role in cell division arrest and in preventing the incorporation of modified nucleotides into cellular nucleic acids.</text>
</comment>
<evidence type="ECO:0000256" key="3">
    <source>
        <dbReference type="HAMAP-Rule" id="MF_00528"/>
    </source>
</evidence>
<name>A0A1R4GUC8_9MICC</name>
<proteinExistence type="inferred from homology"/>
<evidence type="ECO:0000313" key="6">
    <source>
        <dbReference type="Proteomes" id="UP000195913"/>
    </source>
</evidence>
<dbReference type="HAMAP" id="MF_00528">
    <property type="entry name" value="Maf"/>
    <property type="match status" value="1"/>
</dbReference>
<dbReference type="Proteomes" id="UP000195913">
    <property type="component" value="Unassembled WGS sequence"/>
</dbReference>
<dbReference type="NCBIfam" id="TIGR00172">
    <property type="entry name" value="maf"/>
    <property type="match status" value="1"/>
</dbReference>
<dbReference type="EMBL" id="FUHW01000044">
    <property type="protein sequence ID" value="SJM71798.1"/>
    <property type="molecule type" value="Genomic_DNA"/>
</dbReference>
<evidence type="ECO:0000256" key="2">
    <source>
        <dbReference type="ARBA" id="ARBA00022801"/>
    </source>
</evidence>
<dbReference type="Gene3D" id="3.90.950.10">
    <property type="match status" value="1"/>
</dbReference>
<dbReference type="PIRSF" id="PIRSF006305">
    <property type="entry name" value="Maf"/>
    <property type="match status" value="1"/>
</dbReference>
<comment type="cofactor">
    <cofactor evidence="1 3">
        <name>a divalent metal cation</name>
        <dbReference type="ChEBI" id="CHEBI:60240"/>
    </cofactor>
</comment>
<comment type="catalytic activity">
    <reaction evidence="3">
        <text>a 2'-deoxyribonucleoside 5'-triphosphate + H2O = a 2'-deoxyribonucleoside 5'-phosphate + diphosphate + H(+)</text>
        <dbReference type="Rhea" id="RHEA:44644"/>
        <dbReference type="ChEBI" id="CHEBI:15377"/>
        <dbReference type="ChEBI" id="CHEBI:15378"/>
        <dbReference type="ChEBI" id="CHEBI:33019"/>
        <dbReference type="ChEBI" id="CHEBI:61560"/>
        <dbReference type="ChEBI" id="CHEBI:65317"/>
        <dbReference type="EC" id="3.6.1.9"/>
    </reaction>
</comment>
<comment type="subcellular location">
    <subcellularLocation>
        <location evidence="3">Cytoplasm</location>
    </subcellularLocation>
</comment>
<protein>
    <recommendedName>
        <fullName evidence="3">Nucleoside triphosphate pyrophosphatase</fullName>
        <ecNumber evidence="3">3.6.1.9</ecNumber>
    </recommendedName>
    <alternativeName>
        <fullName evidence="3">Nucleotide pyrophosphatase</fullName>
        <shortName evidence="3">Nucleotide PPase</shortName>
    </alternativeName>
</protein>
<dbReference type="InterPro" id="IPR003697">
    <property type="entry name" value="Maf-like"/>
</dbReference>